<dbReference type="Pfam" id="PF01344">
    <property type="entry name" value="Kelch_1"/>
    <property type="match status" value="3"/>
</dbReference>
<dbReference type="Gene3D" id="2.120.10.80">
    <property type="entry name" value="Kelch-type beta propeller"/>
    <property type="match status" value="2"/>
</dbReference>
<evidence type="ECO:0000313" key="5">
    <source>
        <dbReference type="Proteomes" id="UP001208570"/>
    </source>
</evidence>
<dbReference type="FunFam" id="1.25.40.420:FF:000001">
    <property type="entry name" value="Kelch-like family member 12"/>
    <property type="match status" value="1"/>
</dbReference>
<dbReference type="InterPro" id="IPR011705">
    <property type="entry name" value="BACK"/>
</dbReference>
<dbReference type="SMART" id="SM00875">
    <property type="entry name" value="BACK"/>
    <property type="match status" value="1"/>
</dbReference>
<dbReference type="PANTHER" id="PTHR45632:SF3">
    <property type="entry name" value="KELCH-LIKE PROTEIN 32"/>
    <property type="match status" value="1"/>
</dbReference>
<keyword evidence="2" id="KW-0677">Repeat</keyword>
<protein>
    <recommendedName>
        <fullName evidence="3">BTB domain-containing protein</fullName>
    </recommendedName>
</protein>
<evidence type="ECO:0000256" key="2">
    <source>
        <dbReference type="ARBA" id="ARBA00022737"/>
    </source>
</evidence>
<accession>A0AAD9KCY0</accession>
<dbReference type="SMART" id="SM00225">
    <property type="entry name" value="BTB"/>
    <property type="match status" value="1"/>
</dbReference>
<dbReference type="Proteomes" id="UP001208570">
    <property type="component" value="Unassembled WGS sequence"/>
</dbReference>
<proteinExistence type="predicted"/>
<gene>
    <name evidence="4" type="ORF">LSH36_13g05036</name>
</gene>
<dbReference type="Pfam" id="PF00651">
    <property type="entry name" value="BTB"/>
    <property type="match status" value="1"/>
</dbReference>
<dbReference type="PROSITE" id="PS50097">
    <property type="entry name" value="BTB"/>
    <property type="match status" value="1"/>
</dbReference>
<dbReference type="PIRSF" id="PIRSF037037">
    <property type="entry name" value="Kelch-like_protein_gigaxonin"/>
    <property type="match status" value="1"/>
</dbReference>
<dbReference type="Gene3D" id="3.30.710.10">
    <property type="entry name" value="Potassium Channel Kv1.1, Chain A"/>
    <property type="match status" value="1"/>
</dbReference>
<comment type="caution">
    <text evidence="4">The sequence shown here is derived from an EMBL/GenBank/DDBJ whole genome shotgun (WGS) entry which is preliminary data.</text>
</comment>
<dbReference type="InterPro" id="IPR006652">
    <property type="entry name" value="Kelch_1"/>
</dbReference>
<dbReference type="Pfam" id="PF07707">
    <property type="entry name" value="BACK"/>
    <property type="match status" value="1"/>
</dbReference>
<dbReference type="SUPFAM" id="SSF54695">
    <property type="entry name" value="POZ domain"/>
    <property type="match status" value="1"/>
</dbReference>
<keyword evidence="5" id="KW-1185">Reference proteome</keyword>
<dbReference type="PANTHER" id="PTHR45632">
    <property type="entry name" value="LD33804P"/>
    <property type="match status" value="1"/>
</dbReference>
<feature type="domain" description="BTB" evidence="3">
    <location>
        <begin position="41"/>
        <end position="108"/>
    </location>
</feature>
<dbReference type="EMBL" id="JAODUP010000013">
    <property type="protein sequence ID" value="KAK2168899.1"/>
    <property type="molecule type" value="Genomic_DNA"/>
</dbReference>
<dbReference type="SUPFAM" id="SSF117281">
    <property type="entry name" value="Kelch motif"/>
    <property type="match status" value="2"/>
</dbReference>
<sequence length="583" mass="66347">MDTPRRDSEPFVEQSFMLKKDNHGLEVLKKLNALRSESCFTDAILCVGQEEYPCHRNVLAVSSPYFKALFTSDFRESKDARIEFNDVSPWTVRRLIEYAYTGHLEITVDNAQEMLAAGSMFQFPDIMMACCQFLAQHLHPSNCLGIEEFAHMHSCDQLEAEAHQFTLDNFSAVVEYEEFLQLSIPHLISYLSSDLIDIRTEETVYEAAFKWLQYDLDKRKQYLFELMAHIRFATIDVDYIEESVMADPLIQACTKCLTLIQDAKKFHESKTEQHGQRRRSMQAETFTPRPSTVAKEVMLLVGGLDNISYMMQSTEMYDPVKNKWHPLPDIPQSVSWFSGAALNNDVYISGGIEDGHIVSNVWRFASAKRQWLEVSPLLVPRARHASAALGDKLYVIGGVSLAGNCHVVAVENIEAYDAISDQWTFAGQSPFPRKHSLLVPYSDRLVEIGGTQCGTCVKTMESYYCNGTKVTHTGEQFVLPDSIQYAQIVVLNSLFYIIWEDTKKVISLNPDKQSFRWLADMHYCHKHSGATLLQGKIYIAGGYVDSKPSRIVECYDPNTNTWTIVKSMRQARSCHSCVTIHMC</sequence>
<dbReference type="InterPro" id="IPR011333">
    <property type="entry name" value="SKP1/BTB/POZ_sf"/>
</dbReference>
<dbReference type="AlphaFoldDB" id="A0AAD9KCY0"/>
<organism evidence="4 5">
    <name type="scientific">Paralvinella palmiformis</name>
    <dbReference type="NCBI Taxonomy" id="53620"/>
    <lineage>
        <taxon>Eukaryota</taxon>
        <taxon>Metazoa</taxon>
        <taxon>Spiralia</taxon>
        <taxon>Lophotrochozoa</taxon>
        <taxon>Annelida</taxon>
        <taxon>Polychaeta</taxon>
        <taxon>Sedentaria</taxon>
        <taxon>Canalipalpata</taxon>
        <taxon>Terebellida</taxon>
        <taxon>Terebelliformia</taxon>
        <taxon>Alvinellidae</taxon>
        <taxon>Paralvinella</taxon>
    </lineage>
</organism>
<evidence type="ECO:0000259" key="3">
    <source>
        <dbReference type="PROSITE" id="PS50097"/>
    </source>
</evidence>
<dbReference type="Gene3D" id="1.25.40.420">
    <property type="match status" value="1"/>
</dbReference>
<dbReference type="SMART" id="SM00612">
    <property type="entry name" value="Kelch"/>
    <property type="match status" value="5"/>
</dbReference>
<evidence type="ECO:0000313" key="4">
    <source>
        <dbReference type="EMBL" id="KAK2168899.1"/>
    </source>
</evidence>
<reference evidence="4" key="1">
    <citation type="journal article" date="2023" name="Mol. Biol. Evol.">
        <title>Third-Generation Sequencing Reveals the Adaptive Role of the Epigenome in Three Deep-Sea Polychaetes.</title>
        <authorList>
            <person name="Perez M."/>
            <person name="Aroh O."/>
            <person name="Sun Y."/>
            <person name="Lan Y."/>
            <person name="Juniper S.K."/>
            <person name="Young C.R."/>
            <person name="Angers B."/>
            <person name="Qian P.Y."/>
        </authorList>
    </citation>
    <scope>NUCLEOTIDE SEQUENCE</scope>
    <source>
        <strain evidence="4">P08H-3</strain>
    </source>
</reference>
<keyword evidence="1" id="KW-0880">Kelch repeat</keyword>
<dbReference type="InterPro" id="IPR017096">
    <property type="entry name" value="BTB-kelch_protein"/>
</dbReference>
<dbReference type="InterPro" id="IPR000210">
    <property type="entry name" value="BTB/POZ_dom"/>
</dbReference>
<evidence type="ECO:0000256" key="1">
    <source>
        <dbReference type="ARBA" id="ARBA00022441"/>
    </source>
</evidence>
<name>A0AAD9KCY0_9ANNE</name>
<dbReference type="InterPro" id="IPR015915">
    <property type="entry name" value="Kelch-typ_b-propeller"/>
</dbReference>